<comment type="caution">
    <text evidence="1">The sequence shown here is derived from an EMBL/GenBank/DDBJ whole genome shotgun (WGS) entry which is preliminary data.</text>
</comment>
<dbReference type="AlphaFoldDB" id="A0AAV6VDR5"/>
<accession>A0AAV6VDR5</accession>
<sequence length="117" mass="12526">MEAGFGGLVIDGQANSPELIGSRIDSFTPFHKRLSSHLSISLCALTSTDNVLGPKSTLHPSEHLAPDFFGLRTPGGARVLCLRCRLVSIGCQLVPWRESPCCSRLSSDRGRTTGPCC</sequence>
<name>A0AAV6VDR5_9ARAC</name>
<evidence type="ECO:0000313" key="2">
    <source>
        <dbReference type="Proteomes" id="UP000827092"/>
    </source>
</evidence>
<dbReference type="EMBL" id="JAFNEN010000113">
    <property type="protein sequence ID" value="KAG8193861.1"/>
    <property type="molecule type" value="Genomic_DNA"/>
</dbReference>
<proteinExistence type="predicted"/>
<reference evidence="1 2" key="1">
    <citation type="journal article" date="2022" name="Nat. Ecol. Evol.">
        <title>A masculinizing supergene underlies an exaggerated male reproductive morph in a spider.</title>
        <authorList>
            <person name="Hendrickx F."/>
            <person name="De Corte Z."/>
            <person name="Sonet G."/>
            <person name="Van Belleghem S.M."/>
            <person name="Kostlbacher S."/>
            <person name="Vangestel C."/>
        </authorList>
    </citation>
    <scope>NUCLEOTIDE SEQUENCE [LARGE SCALE GENOMIC DNA]</scope>
    <source>
        <strain evidence="1">W744_W776</strain>
    </source>
</reference>
<gene>
    <name evidence="1" type="ORF">JTE90_011421</name>
</gene>
<protein>
    <submittedName>
        <fullName evidence="1">Uncharacterized protein</fullName>
    </submittedName>
</protein>
<keyword evidence="2" id="KW-1185">Reference proteome</keyword>
<organism evidence="1 2">
    <name type="scientific">Oedothorax gibbosus</name>
    <dbReference type="NCBI Taxonomy" id="931172"/>
    <lineage>
        <taxon>Eukaryota</taxon>
        <taxon>Metazoa</taxon>
        <taxon>Ecdysozoa</taxon>
        <taxon>Arthropoda</taxon>
        <taxon>Chelicerata</taxon>
        <taxon>Arachnida</taxon>
        <taxon>Araneae</taxon>
        <taxon>Araneomorphae</taxon>
        <taxon>Entelegynae</taxon>
        <taxon>Araneoidea</taxon>
        <taxon>Linyphiidae</taxon>
        <taxon>Erigoninae</taxon>
        <taxon>Oedothorax</taxon>
    </lineage>
</organism>
<dbReference type="Proteomes" id="UP000827092">
    <property type="component" value="Unassembled WGS sequence"/>
</dbReference>
<evidence type="ECO:0000313" key="1">
    <source>
        <dbReference type="EMBL" id="KAG8193861.1"/>
    </source>
</evidence>